<evidence type="ECO:0000313" key="2">
    <source>
        <dbReference type="Proteomes" id="UP000770717"/>
    </source>
</evidence>
<dbReference type="AlphaFoldDB" id="A0A8J6E8J1"/>
<dbReference type="SUPFAM" id="SSF50729">
    <property type="entry name" value="PH domain-like"/>
    <property type="match status" value="1"/>
</dbReference>
<dbReference type="Gene3D" id="2.30.29.30">
    <property type="entry name" value="Pleckstrin-homology domain (PH domain)/Phosphotyrosine-binding domain (PTB)"/>
    <property type="match status" value="1"/>
</dbReference>
<accession>A0A8J6E8J1</accession>
<dbReference type="EMBL" id="WNTK01005037">
    <property type="protein sequence ID" value="KAG9464139.1"/>
    <property type="molecule type" value="Genomic_DNA"/>
</dbReference>
<comment type="caution">
    <text evidence="1">The sequence shown here is derived from an EMBL/GenBank/DDBJ whole genome shotgun (WGS) entry which is preliminary data.</text>
</comment>
<proteinExistence type="predicted"/>
<gene>
    <name evidence="1" type="ORF">GDO78_020440</name>
</gene>
<protein>
    <submittedName>
        <fullName evidence="1">Uncharacterized protein</fullName>
    </submittedName>
</protein>
<dbReference type="Proteomes" id="UP000770717">
    <property type="component" value="Unassembled WGS sequence"/>
</dbReference>
<dbReference type="InterPro" id="IPR011993">
    <property type="entry name" value="PH-like_dom_sf"/>
</dbReference>
<sequence>MGPKRRSSDSGEQIIKQGCLIKSPPFYIFNKKASWKRRLLKLCRIGAGSFVLRYYAYDGVSEDWKGDIHISDIKSVELGSTMMEKIPTITRLFNNSPNNILCIKTDKRDYYLVDDGT</sequence>
<dbReference type="PANTHER" id="PTHR47014">
    <property type="entry name" value="PLECKSTRIN HOMOLOGY DOMAIN-CONTAINING FAMILY S MEMBER 1"/>
    <property type="match status" value="1"/>
</dbReference>
<dbReference type="InterPro" id="IPR042986">
    <property type="entry name" value="PLEKHS1"/>
</dbReference>
<evidence type="ECO:0000313" key="1">
    <source>
        <dbReference type="EMBL" id="KAG9464139.1"/>
    </source>
</evidence>
<keyword evidence="2" id="KW-1185">Reference proteome</keyword>
<reference evidence="1" key="1">
    <citation type="thesis" date="2020" institute="ProQuest LLC" country="789 East Eisenhower Parkway, Ann Arbor, MI, USA">
        <title>Comparative Genomics and Chromosome Evolution.</title>
        <authorList>
            <person name="Mudd A.B."/>
        </authorList>
    </citation>
    <scope>NUCLEOTIDE SEQUENCE</scope>
    <source>
        <strain evidence="1">HN-11 Male</strain>
        <tissue evidence="1">Kidney and liver</tissue>
    </source>
</reference>
<dbReference type="PANTHER" id="PTHR47014:SF1">
    <property type="entry name" value="PLECKSTRIN HOMOLOGY DOMAIN-CONTAINING FAMILY S MEMBER 1"/>
    <property type="match status" value="1"/>
</dbReference>
<organism evidence="1 2">
    <name type="scientific">Eleutherodactylus coqui</name>
    <name type="common">Puerto Rican coqui</name>
    <dbReference type="NCBI Taxonomy" id="57060"/>
    <lineage>
        <taxon>Eukaryota</taxon>
        <taxon>Metazoa</taxon>
        <taxon>Chordata</taxon>
        <taxon>Craniata</taxon>
        <taxon>Vertebrata</taxon>
        <taxon>Euteleostomi</taxon>
        <taxon>Amphibia</taxon>
        <taxon>Batrachia</taxon>
        <taxon>Anura</taxon>
        <taxon>Neobatrachia</taxon>
        <taxon>Hyloidea</taxon>
        <taxon>Eleutherodactylidae</taxon>
        <taxon>Eleutherodactylinae</taxon>
        <taxon>Eleutherodactylus</taxon>
        <taxon>Eleutherodactylus</taxon>
    </lineage>
</organism>
<name>A0A8J6E8J1_ELECQ</name>
<dbReference type="OrthoDB" id="9900190at2759"/>